<dbReference type="CDD" id="cd18659">
    <property type="entry name" value="CD2_tandem"/>
    <property type="match status" value="1"/>
</dbReference>
<dbReference type="Gene3D" id="1.10.10.60">
    <property type="entry name" value="Homeodomain-like"/>
    <property type="match status" value="2"/>
</dbReference>
<dbReference type="Gene3D" id="3.40.50.10810">
    <property type="entry name" value="Tandem AAA-ATPase domain"/>
    <property type="match status" value="1"/>
</dbReference>
<dbReference type="InterPro" id="IPR014001">
    <property type="entry name" value="Helicase_ATP-bd"/>
</dbReference>
<evidence type="ECO:0000259" key="13">
    <source>
        <dbReference type="PROSITE" id="PS51192"/>
    </source>
</evidence>
<feature type="compositionally biased region" description="Basic residues" evidence="11">
    <location>
        <begin position="750"/>
        <end position="763"/>
    </location>
</feature>
<proteinExistence type="predicted"/>
<evidence type="ECO:0000256" key="10">
    <source>
        <dbReference type="ARBA" id="ARBA00023242"/>
    </source>
</evidence>
<evidence type="ECO:0000256" key="2">
    <source>
        <dbReference type="ARBA" id="ARBA00022737"/>
    </source>
</evidence>
<dbReference type="PROSITE" id="PS50013">
    <property type="entry name" value="CHROMO_2"/>
    <property type="match status" value="1"/>
</dbReference>
<evidence type="ECO:0000256" key="11">
    <source>
        <dbReference type="SAM" id="MobiDB-lite"/>
    </source>
</evidence>
<keyword evidence="4" id="KW-0378">Hydrolase</keyword>
<dbReference type="Pfam" id="PF00176">
    <property type="entry name" value="SNF2-rel_dom"/>
    <property type="match status" value="1"/>
</dbReference>
<keyword evidence="7" id="KW-0805">Transcription regulation</keyword>
<dbReference type="FunFam" id="3.40.50.10810:FF:000003">
    <property type="entry name" value="chromodomain-helicase-DNA-binding protein 8 isoform X4"/>
    <property type="match status" value="1"/>
</dbReference>
<protein>
    <submittedName>
        <fullName evidence="16">DNA helicase</fullName>
    </submittedName>
</protein>
<name>A0A0N5AUZ4_9BILA</name>
<dbReference type="GO" id="GO:0016787">
    <property type="term" value="F:hydrolase activity"/>
    <property type="evidence" value="ECO:0007669"/>
    <property type="project" value="UniProtKB-KW"/>
</dbReference>
<keyword evidence="3" id="KW-0547">Nucleotide-binding</keyword>
<dbReference type="PROSITE" id="PS51192">
    <property type="entry name" value="HELICASE_ATP_BIND_1"/>
    <property type="match status" value="1"/>
</dbReference>
<dbReference type="SMART" id="SM00592">
    <property type="entry name" value="BRK"/>
    <property type="match status" value="2"/>
</dbReference>
<feature type="region of interest" description="Disordered" evidence="11">
    <location>
        <begin position="1210"/>
        <end position="1230"/>
    </location>
</feature>
<dbReference type="InterPro" id="IPR016197">
    <property type="entry name" value="Chromo-like_dom_sf"/>
</dbReference>
<feature type="compositionally biased region" description="Acidic residues" evidence="11">
    <location>
        <begin position="736"/>
        <end position="745"/>
    </location>
</feature>
<evidence type="ECO:0000256" key="5">
    <source>
        <dbReference type="ARBA" id="ARBA00022840"/>
    </source>
</evidence>
<dbReference type="PANTHER" id="PTHR46850">
    <property type="entry name" value="CHROMODOMAIN-HELICASE-DNA-BINDING PROTEIN 9"/>
    <property type="match status" value="1"/>
</dbReference>
<dbReference type="Gene3D" id="3.40.50.300">
    <property type="entry name" value="P-loop containing nucleotide triphosphate hydrolases"/>
    <property type="match status" value="1"/>
</dbReference>
<dbReference type="PANTHER" id="PTHR46850:SF1">
    <property type="entry name" value="CHROMODOMAIN-HELICASE-DNA-BINDING PROTEIN 9"/>
    <property type="match status" value="1"/>
</dbReference>
<dbReference type="Pfam" id="PF00385">
    <property type="entry name" value="Chromo"/>
    <property type="match status" value="1"/>
</dbReference>
<feature type="compositionally biased region" description="Polar residues" evidence="11">
    <location>
        <begin position="1472"/>
        <end position="1496"/>
    </location>
</feature>
<dbReference type="GO" id="GO:0005524">
    <property type="term" value="F:ATP binding"/>
    <property type="evidence" value="ECO:0007669"/>
    <property type="project" value="UniProtKB-KW"/>
</dbReference>
<keyword evidence="9" id="KW-0804">Transcription</keyword>
<keyword evidence="2" id="KW-0677">Repeat</keyword>
<dbReference type="FunFam" id="3.40.50.300:FF:000015">
    <property type="entry name" value="chromodomain-helicase-DNA-binding protein 9 isoform X1"/>
    <property type="match status" value="1"/>
</dbReference>
<dbReference type="CDD" id="cd17995">
    <property type="entry name" value="DEXHc_CHD6_7_8_9"/>
    <property type="match status" value="1"/>
</dbReference>
<dbReference type="InterPro" id="IPR049730">
    <property type="entry name" value="SNF2/RAD54-like_C"/>
</dbReference>
<keyword evidence="6" id="KW-0156">Chromatin regulator</keyword>
<keyword evidence="5" id="KW-0067">ATP-binding</keyword>
<dbReference type="InterPro" id="IPR001650">
    <property type="entry name" value="Helicase_C-like"/>
</dbReference>
<evidence type="ECO:0000259" key="12">
    <source>
        <dbReference type="PROSITE" id="PS50013"/>
    </source>
</evidence>
<feature type="compositionally biased region" description="Low complexity" evidence="11">
    <location>
        <begin position="1677"/>
        <end position="1695"/>
    </location>
</feature>
<dbReference type="InterPro" id="IPR023780">
    <property type="entry name" value="Chromo_domain"/>
</dbReference>
<dbReference type="InterPro" id="IPR056342">
    <property type="entry name" value="HTH_CHD6-9"/>
</dbReference>
<feature type="region of interest" description="Disordered" evidence="11">
    <location>
        <begin position="1677"/>
        <end position="1707"/>
    </location>
</feature>
<evidence type="ECO:0000313" key="15">
    <source>
        <dbReference type="Proteomes" id="UP000046393"/>
    </source>
</evidence>
<evidence type="ECO:0000256" key="7">
    <source>
        <dbReference type="ARBA" id="ARBA00023015"/>
    </source>
</evidence>
<organism evidence="15 16">
    <name type="scientific">Syphacia muris</name>
    <dbReference type="NCBI Taxonomy" id="451379"/>
    <lineage>
        <taxon>Eukaryota</taxon>
        <taxon>Metazoa</taxon>
        <taxon>Ecdysozoa</taxon>
        <taxon>Nematoda</taxon>
        <taxon>Chromadorea</taxon>
        <taxon>Rhabditida</taxon>
        <taxon>Spirurina</taxon>
        <taxon>Oxyuridomorpha</taxon>
        <taxon>Oxyuroidea</taxon>
        <taxon>Oxyuridae</taxon>
        <taxon>Syphacia</taxon>
    </lineage>
</organism>
<reference evidence="16" key="1">
    <citation type="submission" date="2017-02" db="UniProtKB">
        <authorList>
            <consortium name="WormBaseParasite"/>
        </authorList>
    </citation>
    <scope>IDENTIFICATION</scope>
</reference>
<feature type="region of interest" description="Disordered" evidence="11">
    <location>
        <begin position="1297"/>
        <end position="1334"/>
    </location>
</feature>
<dbReference type="Gene3D" id="3.40.5.120">
    <property type="match status" value="2"/>
</dbReference>
<dbReference type="SMART" id="SM00298">
    <property type="entry name" value="CHROMO"/>
    <property type="match status" value="1"/>
</dbReference>
<dbReference type="SUPFAM" id="SSF160481">
    <property type="entry name" value="BRK domain-like"/>
    <property type="match status" value="2"/>
</dbReference>
<dbReference type="InterPro" id="IPR037259">
    <property type="entry name" value="BRK_sf"/>
</dbReference>
<feature type="domain" description="Chromo" evidence="12">
    <location>
        <begin position="48"/>
        <end position="80"/>
    </location>
</feature>
<keyword evidence="8" id="KW-0238">DNA-binding</keyword>
<keyword evidence="15" id="KW-1185">Reference proteome</keyword>
<evidence type="ECO:0000256" key="8">
    <source>
        <dbReference type="ARBA" id="ARBA00023125"/>
    </source>
</evidence>
<sequence>AYIHCAWKTQAELEEGDKRIAAKIKRFHQKRIHNFEQDDDEQFNSDFVIVERVLDYTETADGVFGYVKWRSLPYEEATWEKPDVIPKEKIDAFYARNVVDPVKLASFPKPKQRPSAADWSKIPEDITFKDGNALREYQFEGVNWLLYCYYNRQNCILADEMGLGKTVQTICFLQRVYDYGIHGPFLIVVPLSTIHNWQREFEIWTNMNAVVYHGSATSRQLIQQTEFFYDSNDQKLLKKNIVKFDALITTFEMVVSDCEVLKKFPYQVCVIDEAHRLKNRHCKLLTGGLLSFTLDHRLLLTGTPLQNNIEELFSLLNFLEPEQFHSSSSFLEQFGQCQTEEQVQRLQGILKPMMLRRLKEDVEKTLQPKEETIIEICLSNTQKKYYRAILERNFSHLCKGTSVPSLMNAMMELRKCCNHPFLINGAEEQIISELKTVHPDWTDEELYQHALVQSSGKLVLISKLLPKLKADGHKVLIFSQMVRVLDIIEEFLIAQNYAFERIDGNVRGDLRQTAIDRFSRKDSDRFVFLLCTRAGGLGINLTAADTVIIFDSDWNPQNDLQAQARCHRIGQTKMVKVYRLITCNTYEREMFDKASLKLGLDKAVLQSTTALKDTSQQLSRKEVEELLKKGAYGAVMDENNEESKFNEEDIDTILLRRTTTITLEAGIKGSTFAKASFNSSTNREDIDIDDPNFWSKWAKKANIDTEASQTDKDLILLEPRNRKKRFEDSVYKTEAGEDSEGDESDDSVKARKKGDRKSERKKRREDEEYRPDELTFNKSEYFKVEKLLGQYGWGRWKVMRNACDFKEGITETDVEHISRTLLLHCIREYRGDEKTREFVWHLICPKGSQVPSHSKTSNQKSIGLTNAYHEGWAALPEYNPPAFAVDSSFQRHVHRHSNKLLIRMYQLNILNTEIIGSRSEAVMSGKSAKEIDLIVEMPDSMVPGWDSECDKSLLIGAYKHGLENIELWRNDEALCFVVKKIDPFPSSAEILGRFRKLLTYFQRKKAEAVIPAAWTHREESEFMRVLKSYGVKDDPSSRISWTRFRQLCPAIEKRTDSELMEHLCCVFSMCTKQLDNPISAAELQRAMKVEPISARQAQKLVHRMNMMRQIHNWCENFPSKRSALKLCSLEAMPSGWTTEQDEDLLLVVDQFGLDNLSTSVRQRPAFKNVLRITCPEEKVLLRRVAEIYTTLHTNKWNGAVSIEMLEDSEGESTVLPSRSKRGRKKGSSIANPLHEIGDIEKEKMRALAHQSFLQKLEQFPLSAATAAMAQGLFLPLLSGATPAQQAAMMSLFGIPTSSNTSATSSSKNFQLTDNKPSSAENESGNDVLNLSTKKPGENATATAVVSTTSGDPTAVLNNLNLCEVLALANLPTDTRVPVINTETGQRLTGDQAPKVGNLGQWLSANPKFIMDISSASGSAASSSKAMMNKLSNSKVFLNSKKSEKIAALAQTIKANANSSVSTSKNEKPQIPTKKSSTFENNASRNNHNKQSSSSSAALEPGEIPRPSCSTSAALAEHPIAVFKRSSGALLPVDKWPTFKSLASWLDKHPDCNVHLSSVPLAATILPKSYTDRLGGDATSSSLEAMQMQMMLQQSLVNQSLLGLSAFPGLNPFVLSSASGSSTGGNKVSYNNSSKEVLNPMLATLMNSTTSALQLQQMQSLLALDPSLFLTHAAASSSGSGLSSASATTSSSTPKSATKRNSCGKGRLNAVVEKLSSNQS</sequence>
<evidence type="ECO:0000256" key="6">
    <source>
        <dbReference type="ARBA" id="ARBA00022853"/>
    </source>
</evidence>
<feature type="compositionally biased region" description="Polar residues" evidence="11">
    <location>
        <begin position="1307"/>
        <end position="1332"/>
    </location>
</feature>
<dbReference type="SUPFAM" id="SSF52540">
    <property type="entry name" value="P-loop containing nucleoside triphosphate hydrolases"/>
    <property type="match status" value="2"/>
</dbReference>
<comment type="subcellular location">
    <subcellularLocation>
        <location evidence="1">Nucleus</location>
    </subcellularLocation>
</comment>
<dbReference type="GO" id="GO:0003677">
    <property type="term" value="F:DNA binding"/>
    <property type="evidence" value="ECO:0007669"/>
    <property type="project" value="UniProtKB-KW"/>
</dbReference>
<dbReference type="PROSITE" id="PS51194">
    <property type="entry name" value="HELICASE_CTER"/>
    <property type="match status" value="1"/>
</dbReference>
<dbReference type="STRING" id="451379.A0A0N5AUZ4"/>
<dbReference type="Pfam" id="PF23078">
    <property type="entry name" value="HTH_CHD6-9"/>
    <property type="match status" value="1"/>
</dbReference>
<feature type="compositionally biased region" description="Low complexity" evidence="11">
    <location>
        <begin position="1297"/>
        <end position="1306"/>
    </location>
</feature>
<keyword evidence="10" id="KW-0539">Nucleus</keyword>
<dbReference type="Proteomes" id="UP000046393">
    <property type="component" value="Unplaced"/>
</dbReference>
<feature type="region of interest" description="Disordered" evidence="11">
    <location>
        <begin position="728"/>
        <end position="770"/>
    </location>
</feature>
<evidence type="ECO:0000256" key="4">
    <source>
        <dbReference type="ARBA" id="ARBA00022801"/>
    </source>
</evidence>
<dbReference type="SUPFAM" id="SSF54160">
    <property type="entry name" value="Chromo domain-like"/>
    <property type="match status" value="1"/>
</dbReference>
<evidence type="ECO:0000259" key="14">
    <source>
        <dbReference type="PROSITE" id="PS51194"/>
    </source>
</evidence>
<accession>A0A0N5AUZ4</accession>
<evidence type="ECO:0000256" key="1">
    <source>
        <dbReference type="ARBA" id="ARBA00004123"/>
    </source>
</evidence>
<dbReference type="Gene3D" id="2.40.50.40">
    <property type="match status" value="1"/>
</dbReference>
<evidence type="ECO:0000256" key="9">
    <source>
        <dbReference type="ARBA" id="ARBA00023163"/>
    </source>
</evidence>
<dbReference type="InterPro" id="IPR000330">
    <property type="entry name" value="SNF2_N"/>
</dbReference>
<dbReference type="GO" id="GO:0005634">
    <property type="term" value="C:nucleus"/>
    <property type="evidence" value="ECO:0007669"/>
    <property type="project" value="UniProtKB-SubCell"/>
</dbReference>
<dbReference type="InterPro" id="IPR006576">
    <property type="entry name" value="BRK_domain"/>
</dbReference>
<dbReference type="InterPro" id="IPR038718">
    <property type="entry name" value="SNF2-like_sf"/>
</dbReference>
<feature type="domain" description="Helicase ATP-binding" evidence="13">
    <location>
        <begin position="146"/>
        <end position="322"/>
    </location>
</feature>
<evidence type="ECO:0000256" key="3">
    <source>
        <dbReference type="ARBA" id="ARBA00022741"/>
    </source>
</evidence>
<feature type="region of interest" description="Disordered" evidence="11">
    <location>
        <begin position="1456"/>
        <end position="1509"/>
    </location>
</feature>
<dbReference type="WBParaSite" id="SMUV_0000869301-mRNA-1">
    <property type="protein sequence ID" value="SMUV_0000869301-mRNA-1"/>
    <property type="gene ID" value="SMUV_0000869301"/>
</dbReference>
<dbReference type="InterPro" id="IPR000953">
    <property type="entry name" value="Chromo/chromo_shadow_dom"/>
</dbReference>
<dbReference type="Pfam" id="PF00271">
    <property type="entry name" value="Helicase_C"/>
    <property type="match status" value="1"/>
</dbReference>
<dbReference type="CDD" id="cd18793">
    <property type="entry name" value="SF2_C_SNF"/>
    <property type="match status" value="1"/>
</dbReference>
<dbReference type="InterPro" id="IPR027417">
    <property type="entry name" value="P-loop_NTPase"/>
</dbReference>
<dbReference type="GO" id="GO:0006325">
    <property type="term" value="P:chromatin organization"/>
    <property type="evidence" value="ECO:0007669"/>
    <property type="project" value="UniProtKB-KW"/>
</dbReference>
<dbReference type="SMART" id="SM00487">
    <property type="entry name" value="DEXDc"/>
    <property type="match status" value="1"/>
</dbReference>
<dbReference type="SMART" id="SM00490">
    <property type="entry name" value="HELICc"/>
    <property type="match status" value="1"/>
</dbReference>
<feature type="domain" description="Helicase C-terminal" evidence="14">
    <location>
        <begin position="460"/>
        <end position="611"/>
    </location>
</feature>
<dbReference type="InterPro" id="IPR051493">
    <property type="entry name" value="CHD"/>
</dbReference>
<evidence type="ECO:0000313" key="16">
    <source>
        <dbReference type="WBParaSite" id="SMUV_0000869301-mRNA-1"/>
    </source>
</evidence>
<dbReference type="Pfam" id="PF07533">
    <property type="entry name" value="BRK"/>
    <property type="match status" value="2"/>
</dbReference>